<reference evidence="7" key="1">
    <citation type="submission" date="2021-01" db="UniProtKB">
        <authorList>
            <consortium name="EnsemblMetazoa"/>
        </authorList>
    </citation>
    <scope>IDENTIFICATION</scope>
</reference>
<organism evidence="7 8">
    <name type="scientific">Clytia hemisphaerica</name>
    <dbReference type="NCBI Taxonomy" id="252671"/>
    <lineage>
        <taxon>Eukaryota</taxon>
        <taxon>Metazoa</taxon>
        <taxon>Cnidaria</taxon>
        <taxon>Hydrozoa</taxon>
        <taxon>Hydroidolina</taxon>
        <taxon>Leptothecata</taxon>
        <taxon>Obeliida</taxon>
        <taxon>Clytiidae</taxon>
        <taxon>Clytia</taxon>
    </lineage>
</organism>
<dbReference type="Pfam" id="PF00179">
    <property type="entry name" value="UQ_con"/>
    <property type="match status" value="1"/>
</dbReference>
<evidence type="ECO:0000256" key="2">
    <source>
        <dbReference type="ARBA" id="ARBA00022786"/>
    </source>
</evidence>
<protein>
    <recommendedName>
        <fullName evidence="6">UBC core domain-containing protein</fullName>
    </recommendedName>
</protein>
<dbReference type="GeneID" id="136821531"/>
<dbReference type="OrthoDB" id="10253686at2759"/>
<evidence type="ECO:0000256" key="3">
    <source>
        <dbReference type="PROSITE-ProRule" id="PRU10133"/>
    </source>
</evidence>
<accession>A0A7M5WVA3</accession>
<dbReference type="EnsemblMetazoa" id="CLYHEMT013493.1">
    <property type="protein sequence ID" value="CLYHEMP013493.1"/>
    <property type="gene ID" value="CLYHEMG013493"/>
</dbReference>
<dbReference type="Gene3D" id="3.10.110.10">
    <property type="entry name" value="Ubiquitin Conjugating Enzyme"/>
    <property type="match status" value="1"/>
</dbReference>
<comment type="similarity">
    <text evidence="4">Belongs to the ubiquitin-conjugating enzyme family.</text>
</comment>
<dbReference type="PROSITE" id="PS00183">
    <property type="entry name" value="UBC_1"/>
    <property type="match status" value="1"/>
</dbReference>
<keyword evidence="2 4" id="KW-0833">Ubl conjugation pathway</keyword>
<dbReference type="InterPro" id="IPR050113">
    <property type="entry name" value="Ub_conjugating_enzyme"/>
</dbReference>
<dbReference type="GO" id="GO:0016740">
    <property type="term" value="F:transferase activity"/>
    <property type="evidence" value="ECO:0007669"/>
    <property type="project" value="UniProtKB-KW"/>
</dbReference>
<keyword evidence="8" id="KW-1185">Reference proteome</keyword>
<keyword evidence="4" id="KW-0547">Nucleotide-binding</keyword>
<dbReference type="GO" id="GO:0005524">
    <property type="term" value="F:ATP binding"/>
    <property type="evidence" value="ECO:0007669"/>
    <property type="project" value="UniProtKB-UniRule"/>
</dbReference>
<evidence type="ECO:0000313" key="8">
    <source>
        <dbReference type="Proteomes" id="UP000594262"/>
    </source>
</evidence>
<evidence type="ECO:0000256" key="5">
    <source>
        <dbReference type="SAM" id="MobiDB-lite"/>
    </source>
</evidence>
<evidence type="ECO:0000256" key="1">
    <source>
        <dbReference type="ARBA" id="ARBA00022679"/>
    </source>
</evidence>
<evidence type="ECO:0000313" key="7">
    <source>
        <dbReference type="EnsemblMetazoa" id="CLYHEMP013493.1"/>
    </source>
</evidence>
<proteinExistence type="inferred from homology"/>
<sequence>MNVRRSNVSRRANSKQNSTQDVSNSKNSSVTKRLMKELSDIMMANDSNVTAFPMEDDTFKWTGKIKGPEGSVYSGKAYKMSLKFPATYPYEAPTITFATPCFHPNVDMAGNICLDTLKERWSSCNSVHSILVSIQSLLQDPNVSSPLNARAATLWENQTAYKEELDKHSKEAFEVYKEWQ</sequence>
<dbReference type="InterPro" id="IPR023313">
    <property type="entry name" value="UBQ-conjugating_AS"/>
</dbReference>
<dbReference type="InterPro" id="IPR000608">
    <property type="entry name" value="UBC"/>
</dbReference>
<dbReference type="RefSeq" id="XP_066933857.1">
    <property type="nucleotide sequence ID" value="XM_067077756.1"/>
</dbReference>
<keyword evidence="4" id="KW-0067">ATP-binding</keyword>
<dbReference type="Proteomes" id="UP000594262">
    <property type="component" value="Unplaced"/>
</dbReference>
<dbReference type="AlphaFoldDB" id="A0A7M5WVA3"/>
<dbReference type="SMART" id="SM00212">
    <property type="entry name" value="UBCc"/>
    <property type="match status" value="1"/>
</dbReference>
<dbReference type="SUPFAM" id="SSF54495">
    <property type="entry name" value="UBC-like"/>
    <property type="match status" value="1"/>
</dbReference>
<feature type="region of interest" description="Disordered" evidence="5">
    <location>
        <begin position="1"/>
        <end position="30"/>
    </location>
</feature>
<evidence type="ECO:0000259" key="6">
    <source>
        <dbReference type="PROSITE" id="PS50127"/>
    </source>
</evidence>
<feature type="domain" description="UBC core" evidence="6">
    <location>
        <begin position="29"/>
        <end position="178"/>
    </location>
</feature>
<dbReference type="PROSITE" id="PS50127">
    <property type="entry name" value="UBC_2"/>
    <property type="match status" value="1"/>
</dbReference>
<feature type="compositionally biased region" description="Low complexity" evidence="5">
    <location>
        <begin position="1"/>
        <end position="11"/>
    </location>
</feature>
<name>A0A7M5WVA3_9CNID</name>
<evidence type="ECO:0000256" key="4">
    <source>
        <dbReference type="RuleBase" id="RU362109"/>
    </source>
</evidence>
<dbReference type="PANTHER" id="PTHR24067">
    <property type="entry name" value="UBIQUITIN-CONJUGATING ENZYME E2"/>
    <property type="match status" value="1"/>
</dbReference>
<keyword evidence="1" id="KW-0808">Transferase</keyword>
<feature type="compositionally biased region" description="Polar residues" evidence="5">
    <location>
        <begin position="14"/>
        <end position="30"/>
    </location>
</feature>
<dbReference type="InterPro" id="IPR016135">
    <property type="entry name" value="UBQ-conjugating_enzyme/RWD"/>
</dbReference>
<dbReference type="CDD" id="cd23791">
    <property type="entry name" value="UBCc_UBE2C"/>
    <property type="match status" value="1"/>
</dbReference>
<feature type="active site" description="Glycyl thioester intermediate" evidence="3">
    <location>
        <position position="113"/>
    </location>
</feature>